<dbReference type="EMBL" id="BAABBO010000001">
    <property type="protein sequence ID" value="GAA3950380.1"/>
    <property type="molecule type" value="Genomic_DNA"/>
</dbReference>
<feature type="domain" description="CSD" evidence="4">
    <location>
        <begin position="1"/>
        <end position="71"/>
    </location>
</feature>
<dbReference type="PANTHER" id="PTHR46109:SF1">
    <property type="entry name" value="PROTEIN LIN-28 HOMOLOG"/>
    <property type="match status" value="1"/>
</dbReference>
<evidence type="ECO:0000256" key="2">
    <source>
        <dbReference type="ARBA" id="ARBA00022490"/>
    </source>
</evidence>
<evidence type="ECO:0000259" key="4">
    <source>
        <dbReference type="PROSITE" id="PS51857"/>
    </source>
</evidence>
<organism evidence="5 6">
    <name type="scientific">Allohahella marinimesophila</name>
    <dbReference type="NCBI Taxonomy" id="1054972"/>
    <lineage>
        <taxon>Bacteria</taxon>
        <taxon>Pseudomonadati</taxon>
        <taxon>Pseudomonadota</taxon>
        <taxon>Gammaproteobacteria</taxon>
        <taxon>Oceanospirillales</taxon>
        <taxon>Hahellaceae</taxon>
        <taxon>Allohahella</taxon>
    </lineage>
</organism>
<reference evidence="6" key="1">
    <citation type="journal article" date="2019" name="Int. J. Syst. Evol. Microbiol.">
        <title>The Global Catalogue of Microorganisms (GCM) 10K type strain sequencing project: providing services to taxonomists for standard genome sequencing and annotation.</title>
        <authorList>
            <consortium name="The Broad Institute Genomics Platform"/>
            <consortium name="The Broad Institute Genome Sequencing Center for Infectious Disease"/>
            <person name="Wu L."/>
            <person name="Ma J."/>
        </authorList>
    </citation>
    <scope>NUCLEOTIDE SEQUENCE [LARGE SCALE GENOMIC DNA]</scope>
    <source>
        <strain evidence="6">JCM 17555</strain>
    </source>
</reference>
<feature type="region of interest" description="Disordered" evidence="3">
    <location>
        <begin position="75"/>
        <end position="147"/>
    </location>
</feature>
<dbReference type="RefSeq" id="WP_344803278.1">
    <property type="nucleotide sequence ID" value="NZ_BAABBO010000001.1"/>
</dbReference>
<dbReference type="InterPro" id="IPR002059">
    <property type="entry name" value="CSP_DNA-bd"/>
</dbReference>
<accession>A0ABP7NMI3</accession>
<dbReference type="PRINTS" id="PR00050">
    <property type="entry name" value="COLDSHOCK"/>
</dbReference>
<evidence type="ECO:0000313" key="6">
    <source>
        <dbReference type="Proteomes" id="UP001501337"/>
    </source>
</evidence>
<comment type="caution">
    <text evidence="5">The sequence shown here is derived from an EMBL/GenBank/DDBJ whole genome shotgun (WGS) entry which is preliminary data.</text>
</comment>
<comment type="subcellular location">
    <subcellularLocation>
        <location evidence="1">Cytoplasm</location>
    </subcellularLocation>
</comment>
<name>A0ABP7NMI3_9GAMM</name>
<proteinExistence type="predicted"/>
<evidence type="ECO:0000313" key="5">
    <source>
        <dbReference type="EMBL" id="GAA3950380.1"/>
    </source>
</evidence>
<keyword evidence="6" id="KW-1185">Reference proteome</keyword>
<dbReference type="CDD" id="cd04458">
    <property type="entry name" value="CSP_CDS"/>
    <property type="match status" value="1"/>
</dbReference>
<dbReference type="InterPro" id="IPR051373">
    <property type="entry name" value="Lin-28_RNA-binding"/>
</dbReference>
<feature type="compositionally biased region" description="Basic and acidic residues" evidence="3">
    <location>
        <begin position="111"/>
        <end position="137"/>
    </location>
</feature>
<evidence type="ECO:0000256" key="1">
    <source>
        <dbReference type="ARBA" id="ARBA00004496"/>
    </source>
</evidence>
<evidence type="ECO:0000256" key="3">
    <source>
        <dbReference type="SAM" id="MobiDB-lite"/>
    </source>
</evidence>
<dbReference type="Proteomes" id="UP001501337">
    <property type="component" value="Unassembled WGS sequence"/>
</dbReference>
<keyword evidence="2" id="KW-0963">Cytoplasm</keyword>
<sequence>MPQGKVKWFNNAKGYGFIIADEDNSDLANEDLFAHFSAIKMEGYRTLKAGQRVLFQAQPSGKGFHAVDIVPIDESGNPIVQSEQHQSRDAEVASTESTATDDSGKPPIQKSLDETTADGHDIASEEKTSAKGEDRARKLNRAVGADS</sequence>
<dbReference type="SMART" id="SM00357">
    <property type="entry name" value="CSP"/>
    <property type="match status" value="1"/>
</dbReference>
<dbReference type="Gene3D" id="2.40.50.140">
    <property type="entry name" value="Nucleic acid-binding proteins"/>
    <property type="match status" value="1"/>
</dbReference>
<dbReference type="Pfam" id="PF00313">
    <property type="entry name" value="CSD"/>
    <property type="match status" value="1"/>
</dbReference>
<dbReference type="SUPFAM" id="SSF50249">
    <property type="entry name" value="Nucleic acid-binding proteins"/>
    <property type="match status" value="1"/>
</dbReference>
<dbReference type="PROSITE" id="PS51857">
    <property type="entry name" value="CSD_2"/>
    <property type="match status" value="1"/>
</dbReference>
<dbReference type="PANTHER" id="PTHR46109">
    <property type="entry name" value="PROTEIN LIN-28"/>
    <property type="match status" value="1"/>
</dbReference>
<gene>
    <name evidence="5" type="ORF">GCM10022278_06860</name>
</gene>
<dbReference type="InterPro" id="IPR012340">
    <property type="entry name" value="NA-bd_OB-fold"/>
</dbReference>
<dbReference type="InterPro" id="IPR011129">
    <property type="entry name" value="CSD"/>
</dbReference>
<protein>
    <recommendedName>
        <fullName evidence="4">CSD domain-containing protein</fullName>
    </recommendedName>
</protein>